<proteinExistence type="predicted"/>
<dbReference type="Proteomes" id="UP000623129">
    <property type="component" value="Unassembled WGS sequence"/>
</dbReference>
<reference evidence="1" key="1">
    <citation type="submission" date="2020-01" db="EMBL/GenBank/DDBJ databases">
        <title>Genome sequence of Kobresia littledalei, the first chromosome-level genome in the family Cyperaceae.</title>
        <authorList>
            <person name="Qu G."/>
        </authorList>
    </citation>
    <scope>NUCLEOTIDE SEQUENCE</scope>
    <source>
        <strain evidence="1">C.B.Clarke</strain>
        <tissue evidence="1">Leaf</tissue>
    </source>
</reference>
<dbReference type="AlphaFoldDB" id="A0A833QU99"/>
<sequence>MNVGAYETLSDVVVRIGDRLNLDLKDFAIHWNGRYLYNNNSTGCKSGIELLNIDSMVGEIGIGEDSTFYVAEIPLWLFYSWTKPD</sequence>
<evidence type="ECO:0000313" key="2">
    <source>
        <dbReference type="Proteomes" id="UP000623129"/>
    </source>
</evidence>
<gene>
    <name evidence="1" type="ORF">FCM35_KLT06657</name>
</gene>
<keyword evidence="2" id="KW-1185">Reference proteome</keyword>
<accession>A0A833QU99</accession>
<protein>
    <submittedName>
        <fullName evidence="1">Uncharacterized protein</fullName>
    </submittedName>
</protein>
<name>A0A833QU99_9POAL</name>
<comment type="caution">
    <text evidence="1">The sequence shown here is derived from an EMBL/GenBank/DDBJ whole genome shotgun (WGS) entry which is preliminary data.</text>
</comment>
<evidence type="ECO:0000313" key="1">
    <source>
        <dbReference type="EMBL" id="KAF3328051.1"/>
    </source>
</evidence>
<dbReference type="EMBL" id="SWLB01000016">
    <property type="protein sequence ID" value="KAF3328051.1"/>
    <property type="molecule type" value="Genomic_DNA"/>
</dbReference>
<organism evidence="1 2">
    <name type="scientific">Carex littledalei</name>
    <dbReference type="NCBI Taxonomy" id="544730"/>
    <lineage>
        <taxon>Eukaryota</taxon>
        <taxon>Viridiplantae</taxon>
        <taxon>Streptophyta</taxon>
        <taxon>Embryophyta</taxon>
        <taxon>Tracheophyta</taxon>
        <taxon>Spermatophyta</taxon>
        <taxon>Magnoliopsida</taxon>
        <taxon>Liliopsida</taxon>
        <taxon>Poales</taxon>
        <taxon>Cyperaceae</taxon>
        <taxon>Cyperoideae</taxon>
        <taxon>Cariceae</taxon>
        <taxon>Carex</taxon>
        <taxon>Carex subgen. Euthyceras</taxon>
    </lineage>
</organism>